<gene>
    <name evidence="1" type="ORF">BB934_05875</name>
</gene>
<organism evidence="1">
    <name type="scientific">Microvirga ossetica</name>
    <dbReference type="NCBI Taxonomy" id="1882682"/>
    <lineage>
        <taxon>Bacteria</taxon>
        <taxon>Pseudomonadati</taxon>
        <taxon>Pseudomonadota</taxon>
        <taxon>Alphaproteobacteria</taxon>
        <taxon>Hyphomicrobiales</taxon>
        <taxon>Methylobacteriaceae</taxon>
        <taxon>Microvirga</taxon>
    </lineage>
</organism>
<evidence type="ECO:0008006" key="2">
    <source>
        <dbReference type="Google" id="ProtNLM"/>
    </source>
</evidence>
<protein>
    <recommendedName>
        <fullName evidence="2">Glycosyl transferase</fullName>
    </recommendedName>
</protein>
<dbReference type="OrthoDB" id="9811214at2"/>
<name>A0A1B2ECX6_9HYPH</name>
<dbReference type="AlphaFoldDB" id="A0A1B2ECX6"/>
<accession>A0A1B2ECX6</accession>
<evidence type="ECO:0000313" key="1">
    <source>
        <dbReference type="EMBL" id="ANY77821.1"/>
    </source>
</evidence>
<reference evidence="1" key="1">
    <citation type="submission" date="2016-07" db="EMBL/GenBank/DDBJ databases">
        <title>Microvirga ossetica sp. nov. a new species of rhizobia isolated from root nodules of the legume species Vicia alpestris Steven originated from North Ossetia region in the Caucasus.</title>
        <authorList>
            <person name="Safronova V.I."/>
            <person name="Kuznetsova I.G."/>
            <person name="Sazanova A.L."/>
            <person name="Belimov A."/>
            <person name="Andronov E."/>
            <person name="Osledkin Y.S."/>
            <person name="Onishchuk O.P."/>
            <person name="Kurchak O.N."/>
            <person name="Shaposhnikov A.I."/>
            <person name="Willems A."/>
            <person name="Tikhonovich I.A."/>
        </authorList>
    </citation>
    <scope>NUCLEOTIDE SEQUENCE [LARGE SCALE GENOMIC DNA]</scope>
    <source>
        <strain evidence="1">V5/3M</strain>
    </source>
</reference>
<dbReference type="InterPro" id="IPR029044">
    <property type="entry name" value="Nucleotide-diphossugar_trans"/>
</dbReference>
<sequence length="163" mass="17405">MITVLVRVTHGPEALAATLSALVPAVAAGLIGDAVILADKPDDILEQVADAAGATLVVAPGASWTEGAKDARRDWLLCLDDGDIPQEGWIRVLDRFVALSQPERGLARMRRPRGGAIGTLLNLFGSSSVRGGDLVHRRVLMNETKPRTPVRLAATVERDPVFR</sequence>
<dbReference type="RefSeq" id="WP_099508806.1">
    <property type="nucleotide sequence ID" value="NZ_CP016616.1"/>
</dbReference>
<dbReference type="EMBL" id="CP016616">
    <property type="protein sequence ID" value="ANY77821.1"/>
    <property type="molecule type" value="Genomic_DNA"/>
</dbReference>
<dbReference type="SUPFAM" id="SSF53448">
    <property type="entry name" value="Nucleotide-diphospho-sugar transferases"/>
    <property type="match status" value="1"/>
</dbReference>
<dbReference type="KEGG" id="moc:BB934_05875"/>
<proteinExistence type="predicted"/>